<dbReference type="Pfam" id="PF04117">
    <property type="entry name" value="Mpv17_PMP22"/>
    <property type="match status" value="1"/>
</dbReference>
<protein>
    <recommendedName>
        <fullName evidence="8">Mpv17-like protein</fullName>
    </recommendedName>
</protein>
<dbReference type="PANTHER" id="PTHR11266:SF21">
    <property type="entry name" value="ACT DOMAIN-CONTAINING PROTEIN"/>
    <property type="match status" value="1"/>
</dbReference>
<dbReference type="GO" id="GO:0016020">
    <property type="term" value="C:membrane"/>
    <property type="evidence" value="ECO:0007669"/>
    <property type="project" value="UniProtKB-SubCell"/>
</dbReference>
<gene>
    <name evidence="7" type="ORF">NSCI0253_LOCUS38728</name>
</gene>
<dbReference type="AlphaFoldDB" id="A0A7S1AT58"/>
<reference evidence="7" key="1">
    <citation type="submission" date="2021-01" db="EMBL/GenBank/DDBJ databases">
        <authorList>
            <person name="Corre E."/>
            <person name="Pelletier E."/>
            <person name="Niang G."/>
            <person name="Scheremetjew M."/>
            <person name="Finn R."/>
            <person name="Kale V."/>
            <person name="Holt S."/>
            <person name="Cochrane G."/>
            <person name="Meng A."/>
            <person name="Brown T."/>
            <person name="Cohen L."/>
        </authorList>
    </citation>
    <scope>NUCLEOTIDE SEQUENCE</scope>
</reference>
<evidence type="ECO:0000256" key="6">
    <source>
        <dbReference type="RuleBase" id="RU363053"/>
    </source>
</evidence>
<evidence type="ECO:0008006" key="8">
    <source>
        <dbReference type="Google" id="ProtNLM"/>
    </source>
</evidence>
<sequence length="214" mass="24620">MRVPLFLRVLNGAMARHPLIAATGFCTFKAGSADAFTQTVLEKREKLDLSRLGIFLAFGCVYQGLFQYFLWVKVWERIWPGSLKREVCSKIVATNLCDPIIMLPMFYVFQEGFTTKNIDVRELVVPAMNKYYDNCYRDIAVSWSTWFPGHFVTYWIMPIHLRIPWVACASFGYVCILSSMRGSEHLAHPESLDARDTVEVAPEKHHHHELDEPG</sequence>
<comment type="similarity">
    <text evidence="2 6">Belongs to the peroxisomal membrane protein PXMP2/4 family.</text>
</comment>
<dbReference type="InterPro" id="IPR007248">
    <property type="entry name" value="Mpv17_PMP22"/>
</dbReference>
<keyword evidence="4" id="KW-1133">Transmembrane helix</keyword>
<accession>A0A7S1AT58</accession>
<evidence type="ECO:0000256" key="3">
    <source>
        <dbReference type="ARBA" id="ARBA00022692"/>
    </source>
</evidence>
<keyword evidence="3" id="KW-0812">Transmembrane</keyword>
<name>A0A7S1AT58_NOCSC</name>
<dbReference type="EMBL" id="HBFQ01054485">
    <property type="protein sequence ID" value="CAD8864373.1"/>
    <property type="molecule type" value="Transcribed_RNA"/>
</dbReference>
<evidence type="ECO:0000256" key="4">
    <source>
        <dbReference type="ARBA" id="ARBA00022989"/>
    </source>
</evidence>
<keyword evidence="5" id="KW-0472">Membrane</keyword>
<evidence type="ECO:0000313" key="7">
    <source>
        <dbReference type="EMBL" id="CAD8864373.1"/>
    </source>
</evidence>
<evidence type="ECO:0000256" key="2">
    <source>
        <dbReference type="ARBA" id="ARBA00006824"/>
    </source>
</evidence>
<dbReference type="GO" id="GO:0005737">
    <property type="term" value="C:cytoplasm"/>
    <property type="evidence" value="ECO:0007669"/>
    <property type="project" value="TreeGrafter"/>
</dbReference>
<organism evidence="7">
    <name type="scientific">Noctiluca scintillans</name>
    <name type="common">Sea sparkle</name>
    <name type="synonym">Red tide dinoflagellate</name>
    <dbReference type="NCBI Taxonomy" id="2966"/>
    <lineage>
        <taxon>Eukaryota</taxon>
        <taxon>Sar</taxon>
        <taxon>Alveolata</taxon>
        <taxon>Dinophyceae</taxon>
        <taxon>Noctilucales</taxon>
        <taxon>Noctilucaceae</taxon>
        <taxon>Noctiluca</taxon>
    </lineage>
</organism>
<proteinExistence type="inferred from homology"/>
<evidence type="ECO:0000256" key="1">
    <source>
        <dbReference type="ARBA" id="ARBA00004141"/>
    </source>
</evidence>
<comment type="subcellular location">
    <subcellularLocation>
        <location evidence="1">Membrane</location>
        <topology evidence="1">Multi-pass membrane protein</topology>
    </subcellularLocation>
</comment>
<evidence type="ECO:0000256" key="5">
    <source>
        <dbReference type="ARBA" id="ARBA00023136"/>
    </source>
</evidence>
<dbReference type="PANTHER" id="PTHR11266">
    <property type="entry name" value="PEROXISOMAL MEMBRANE PROTEIN 2, PXMP2 MPV17"/>
    <property type="match status" value="1"/>
</dbReference>